<dbReference type="RefSeq" id="WP_225958964.1">
    <property type="nucleotide sequence ID" value="NZ_BAAASY010000031.1"/>
</dbReference>
<keyword evidence="2" id="KW-1185">Reference proteome</keyword>
<gene>
    <name evidence="1" type="ORF">H4W81_007394</name>
</gene>
<protein>
    <submittedName>
        <fullName evidence="1">Uncharacterized protein</fullName>
    </submittedName>
</protein>
<comment type="caution">
    <text evidence="1">The sequence shown here is derived from an EMBL/GenBank/DDBJ whole genome shotgun (WGS) entry which is preliminary data.</text>
</comment>
<evidence type="ECO:0000313" key="1">
    <source>
        <dbReference type="EMBL" id="MBE1564615.1"/>
    </source>
</evidence>
<organism evidence="1 2">
    <name type="scientific">Nonomuraea africana</name>
    <dbReference type="NCBI Taxonomy" id="46171"/>
    <lineage>
        <taxon>Bacteria</taxon>
        <taxon>Bacillati</taxon>
        <taxon>Actinomycetota</taxon>
        <taxon>Actinomycetes</taxon>
        <taxon>Streptosporangiales</taxon>
        <taxon>Streptosporangiaceae</taxon>
        <taxon>Nonomuraea</taxon>
    </lineage>
</organism>
<name>A0ABR9KSA2_9ACTN</name>
<dbReference type="Proteomes" id="UP000661607">
    <property type="component" value="Unassembled WGS sequence"/>
</dbReference>
<accession>A0ABR9KSA2</accession>
<dbReference type="EMBL" id="JADBEF010000001">
    <property type="protein sequence ID" value="MBE1564615.1"/>
    <property type="molecule type" value="Genomic_DNA"/>
</dbReference>
<evidence type="ECO:0000313" key="2">
    <source>
        <dbReference type="Proteomes" id="UP000661607"/>
    </source>
</evidence>
<reference evidence="1 2" key="1">
    <citation type="submission" date="2020-10" db="EMBL/GenBank/DDBJ databases">
        <title>Sequencing the genomes of 1000 actinobacteria strains.</title>
        <authorList>
            <person name="Klenk H.-P."/>
        </authorList>
    </citation>
    <scope>NUCLEOTIDE SEQUENCE [LARGE SCALE GENOMIC DNA]</scope>
    <source>
        <strain evidence="1 2">DSM 43748</strain>
    </source>
</reference>
<sequence>MLAVDHAVSCQRRRQDGNGLVSGRSAMVDAMNGSPIAASGLRKAYEDKIVLDGIDLDVRRGSRAGA</sequence>
<proteinExistence type="predicted"/>